<dbReference type="InterPro" id="IPR033167">
    <property type="entry name" value="Nre"/>
</dbReference>
<accession>A0A832WQL4</accession>
<comment type="caution">
    <text evidence="4">The sequence shown here is derived from an EMBL/GenBank/DDBJ whole genome shotgun (WGS) entry which is preliminary data.</text>
</comment>
<dbReference type="EMBL" id="DUJO01000012">
    <property type="protein sequence ID" value="HII73267.1"/>
    <property type="molecule type" value="Genomic_DNA"/>
</dbReference>
<dbReference type="HAMAP" id="MF_02096">
    <property type="entry name" value="Nre"/>
    <property type="match status" value="1"/>
</dbReference>
<evidence type="ECO:0000313" key="5">
    <source>
        <dbReference type="Proteomes" id="UP000646844"/>
    </source>
</evidence>
<comment type="similarity">
    <text evidence="1">Belongs to the Nre family.</text>
</comment>
<keyword evidence="1" id="KW-0234">DNA repair</keyword>
<dbReference type="PANTHER" id="PTHR38136:SF3">
    <property type="entry name" value="DNA REPAIR PROTEIN"/>
    <property type="match status" value="1"/>
</dbReference>
<feature type="domain" description="Archaeal Nre N-terminal" evidence="2">
    <location>
        <begin position="18"/>
        <end position="290"/>
    </location>
</feature>
<dbReference type="PANTHER" id="PTHR38136">
    <property type="entry name" value="DNA REPAIR PROTEIN"/>
    <property type="match status" value="1"/>
</dbReference>
<dbReference type="InterPro" id="IPR006978">
    <property type="entry name" value="Nre_N"/>
</dbReference>
<dbReference type="Pfam" id="PF04894">
    <property type="entry name" value="Nre_N"/>
    <property type="match status" value="1"/>
</dbReference>
<evidence type="ECO:0000259" key="3">
    <source>
        <dbReference type="Pfam" id="PF04895"/>
    </source>
</evidence>
<proteinExistence type="inferred from homology"/>
<dbReference type="Proteomes" id="UP000646844">
    <property type="component" value="Unassembled WGS sequence"/>
</dbReference>
<dbReference type="GO" id="GO:0006281">
    <property type="term" value="P:DNA repair"/>
    <property type="evidence" value="ECO:0007669"/>
    <property type="project" value="UniProtKB-UniRule"/>
</dbReference>
<keyword evidence="1" id="KW-0227">DNA damage</keyword>
<protein>
    <recommendedName>
        <fullName evidence="1">DNA repair protein</fullName>
    </recommendedName>
</protein>
<gene>
    <name evidence="4" type="ORF">HA332_02445</name>
</gene>
<evidence type="ECO:0000313" key="4">
    <source>
        <dbReference type="EMBL" id="HII73267.1"/>
    </source>
</evidence>
<evidence type="ECO:0000256" key="1">
    <source>
        <dbReference type="HAMAP-Rule" id="MF_02096"/>
    </source>
</evidence>
<dbReference type="AlphaFoldDB" id="A0A832WQL4"/>
<feature type="domain" description="Archaeal Nre C-terminal" evidence="3">
    <location>
        <begin position="306"/>
        <end position="406"/>
    </location>
</feature>
<evidence type="ECO:0000259" key="2">
    <source>
        <dbReference type="Pfam" id="PF04894"/>
    </source>
</evidence>
<comment type="caution">
    <text evidence="1">Lacks conserved residue(s) required for the propagation of feature annotation.</text>
</comment>
<organism evidence="4 5">
    <name type="scientific">Sulfurisphaera tokodaii</name>
    <dbReference type="NCBI Taxonomy" id="111955"/>
    <lineage>
        <taxon>Archaea</taxon>
        <taxon>Thermoproteota</taxon>
        <taxon>Thermoprotei</taxon>
        <taxon>Sulfolobales</taxon>
        <taxon>Sulfolobaceae</taxon>
        <taxon>Sulfurisphaera</taxon>
    </lineage>
</organism>
<sequence length="409" mass="46785">MRKIPAELCVKCKGYKYLCGLPSCPILDRFRNIAVTVSKIKSSDKIQGATPPSIVVGERNYPKVSLVYNVPPSVIGEEAKDYENPEIWWGKKSLSDILSLRTSMISSLLSGINVNNPEVLYEKEVSITAVAEKPVLSEVYSENKEIIPKLKFDGILLPRGPSLKAKDIKIDENPKVPKPIEKLITDDVKAQQAILELYNNKQSVYTIINALSLGLLGKRKNRKIVPTRWAITAVDTTLGNFMLKEIKGLDTISEIFVYYNSYLGNYFHIILFPSKYRSIWIEIWHPLSLWANELVVSDLSEDYWGEYDFLDGGYMAARMSTIEKLYEMRKQAGIIIIREITSEYYAPVGNWHIRETVKRAFNNSPVKFDKLEDAIKYVNTRLRAKINLFEIKSIKSLITQRTIDEFLKK</sequence>
<name>A0A832WQL4_9CREN</name>
<dbReference type="Pfam" id="PF04895">
    <property type="entry name" value="Nre_C"/>
    <property type="match status" value="1"/>
</dbReference>
<dbReference type="RefSeq" id="WP_052846515.1">
    <property type="nucleotide sequence ID" value="NZ_BAABQO010000005.1"/>
</dbReference>
<dbReference type="GeneID" id="1459242"/>
<comment type="function">
    <text evidence="1">Involved in DNA damage repair.</text>
</comment>
<reference evidence="4" key="1">
    <citation type="journal article" date="2020" name="bioRxiv">
        <title>A rank-normalized archaeal taxonomy based on genome phylogeny resolves widespread incomplete and uneven classifications.</title>
        <authorList>
            <person name="Rinke C."/>
            <person name="Chuvochina M."/>
            <person name="Mussig A.J."/>
            <person name="Chaumeil P.-A."/>
            <person name="Waite D.W."/>
            <person name="Whitman W.B."/>
            <person name="Parks D.H."/>
            <person name="Hugenholtz P."/>
        </authorList>
    </citation>
    <scope>NUCLEOTIDE SEQUENCE</scope>
    <source>
        <strain evidence="4">UBA8838</strain>
    </source>
</reference>
<dbReference type="InterPro" id="IPR006979">
    <property type="entry name" value="Nre_C"/>
</dbReference>